<feature type="transmembrane region" description="Helical" evidence="1">
    <location>
        <begin position="313"/>
        <end position="333"/>
    </location>
</feature>
<feature type="domain" description="Phosphatidic acid phosphatase type 2/haloperoxidase" evidence="2">
    <location>
        <begin position="273"/>
        <end position="361"/>
    </location>
</feature>
<dbReference type="Pfam" id="PF01569">
    <property type="entry name" value="PAP2"/>
    <property type="match status" value="1"/>
</dbReference>
<feature type="transmembrane region" description="Helical" evidence="1">
    <location>
        <begin position="281"/>
        <end position="301"/>
    </location>
</feature>
<keyword evidence="1" id="KW-0812">Transmembrane</keyword>
<accession>W6AFZ1</accession>
<organism evidence="3 4">
    <name type="scientific">Spiroplasma culicicola AES-1</name>
    <dbReference type="NCBI Taxonomy" id="1276246"/>
    <lineage>
        <taxon>Bacteria</taxon>
        <taxon>Bacillati</taxon>
        <taxon>Mycoplasmatota</taxon>
        <taxon>Mollicutes</taxon>
        <taxon>Entomoplasmatales</taxon>
        <taxon>Spiroplasmataceae</taxon>
        <taxon>Spiroplasma</taxon>
    </lineage>
</organism>
<feature type="transmembrane region" description="Helical" evidence="1">
    <location>
        <begin position="16"/>
        <end position="38"/>
    </location>
</feature>
<dbReference type="RefSeq" id="WP_025362870.1">
    <property type="nucleotide sequence ID" value="NZ_CP006681.1"/>
</dbReference>
<dbReference type="OrthoDB" id="394310at2"/>
<proteinExistence type="predicted"/>
<sequence>MKRYEFLKDNKKLMNFVIYPLIAIFIVNFIFFIIGSVYDFEIMEIFAHGIKFDLLKYISIFNLESGYTELYIAFILAGFIILEYTIYYKRKNKGINEKNSPVAIIFGLVLIWILLMTLKTYRKWEFDFWVETKEGLSIQFSLTKMLTATEYRSILVCVIIYQFILLLAVLLYAKLVFFKKPDFYEKQYWKISIKVIVYFFIAYGLVGTMKIVMGRDYYSGMEKVVNDRIELYESMTGVKLELTDDLITSPEGYQPWWTFNGLIGNPDKITWTFDKLFNNNAFPSGHMAQVGVVGSCIFFIIEPRNSNTLNKWKITIIYLFFLQQLMTVLSFLINGSHWITDTTFTWMWSIYVIYLSNLSVDKYFERRIIKKEEAKSVKLK</sequence>
<name>W6AFZ1_9MOLU</name>
<dbReference type="InterPro" id="IPR036938">
    <property type="entry name" value="PAP2/HPO_sf"/>
</dbReference>
<reference evidence="3 4" key="1">
    <citation type="journal article" date="2014" name="Genome Biol. Evol.">
        <title>Molecular evolution of the substrate utilization strategies and putative virulence factors in mosquito-associated Spiroplasma species.</title>
        <authorList>
            <person name="Chang T.H."/>
            <person name="Lo W.S."/>
            <person name="Ku C."/>
            <person name="Chen L.L."/>
            <person name="Kuo C.H."/>
        </authorList>
    </citation>
    <scope>NUCLEOTIDE SEQUENCE [LARGE SCALE GENOMIC DNA]</scope>
    <source>
        <strain evidence="3">AES-1</strain>
    </source>
</reference>
<dbReference type="PATRIC" id="fig|1276246.3.peg.287"/>
<evidence type="ECO:0000313" key="4">
    <source>
        <dbReference type="Proteomes" id="UP000019267"/>
    </source>
</evidence>
<dbReference type="STRING" id="1276246.SCULI_v1c02880"/>
<gene>
    <name evidence="3" type="ORF">SCULI_v1c02880</name>
</gene>
<feature type="transmembrane region" description="Helical" evidence="1">
    <location>
        <begin position="70"/>
        <end position="88"/>
    </location>
</feature>
<keyword evidence="1" id="KW-0472">Membrane</keyword>
<evidence type="ECO:0000256" key="1">
    <source>
        <dbReference type="SAM" id="Phobius"/>
    </source>
</evidence>
<dbReference type="InterPro" id="IPR000326">
    <property type="entry name" value="PAP2/HPO"/>
</dbReference>
<dbReference type="Proteomes" id="UP000019267">
    <property type="component" value="Chromosome"/>
</dbReference>
<evidence type="ECO:0000259" key="2">
    <source>
        <dbReference type="Pfam" id="PF01569"/>
    </source>
</evidence>
<feature type="transmembrane region" description="Helical" evidence="1">
    <location>
        <begin position="153"/>
        <end position="175"/>
    </location>
</feature>
<dbReference type="AlphaFoldDB" id="W6AFZ1"/>
<dbReference type="EMBL" id="CP006681">
    <property type="protein sequence ID" value="AHI52629.1"/>
    <property type="molecule type" value="Genomic_DNA"/>
</dbReference>
<keyword evidence="4" id="KW-1185">Reference proteome</keyword>
<dbReference type="Gene3D" id="1.20.144.10">
    <property type="entry name" value="Phosphatidic acid phosphatase type 2/haloperoxidase"/>
    <property type="match status" value="1"/>
</dbReference>
<dbReference type="SUPFAM" id="SSF48317">
    <property type="entry name" value="Acid phosphatase/Vanadium-dependent haloperoxidase"/>
    <property type="match status" value="1"/>
</dbReference>
<feature type="transmembrane region" description="Helical" evidence="1">
    <location>
        <begin position="345"/>
        <end position="364"/>
    </location>
</feature>
<feature type="transmembrane region" description="Helical" evidence="1">
    <location>
        <begin position="100"/>
        <end position="118"/>
    </location>
</feature>
<keyword evidence="1" id="KW-1133">Transmembrane helix</keyword>
<dbReference type="HOGENOM" id="CLU_749660_0_0_14"/>
<feature type="transmembrane region" description="Helical" evidence="1">
    <location>
        <begin position="195"/>
        <end position="213"/>
    </location>
</feature>
<evidence type="ECO:0000313" key="3">
    <source>
        <dbReference type="EMBL" id="AHI52629.1"/>
    </source>
</evidence>
<protein>
    <recommendedName>
        <fullName evidence="2">Phosphatidic acid phosphatase type 2/haloperoxidase domain-containing protein</fullName>
    </recommendedName>
</protein>
<dbReference type="KEGG" id="scq:SCULI_v1c02880"/>